<evidence type="ECO:0000313" key="3">
    <source>
        <dbReference type="Proteomes" id="UP000319908"/>
    </source>
</evidence>
<dbReference type="PROSITE" id="PS51257">
    <property type="entry name" value="PROKAR_LIPOPROTEIN"/>
    <property type="match status" value="1"/>
</dbReference>
<dbReference type="AlphaFoldDB" id="A0A5C6BZR2"/>
<protein>
    <submittedName>
        <fullName evidence="2">Uncharacterized protein</fullName>
    </submittedName>
</protein>
<proteinExistence type="predicted"/>
<organism evidence="2 3">
    <name type="scientific">Allorhodopirellula heiligendammensis</name>
    <dbReference type="NCBI Taxonomy" id="2714739"/>
    <lineage>
        <taxon>Bacteria</taxon>
        <taxon>Pseudomonadati</taxon>
        <taxon>Planctomycetota</taxon>
        <taxon>Planctomycetia</taxon>
        <taxon>Pirellulales</taxon>
        <taxon>Pirellulaceae</taxon>
        <taxon>Allorhodopirellula</taxon>
    </lineage>
</organism>
<dbReference type="EMBL" id="SJPU01000002">
    <property type="protein sequence ID" value="TWU16424.1"/>
    <property type="molecule type" value="Genomic_DNA"/>
</dbReference>
<name>A0A5C6BZR2_9BACT</name>
<gene>
    <name evidence="2" type="ORF">Poly21_36290</name>
</gene>
<dbReference type="RefSeq" id="WP_146408076.1">
    <property type="nucleotide sequence ID" value="NZ_SJPU01000002.1"/>
</dbReference>
<accession>A0A5C6BZR2</accession>
<sequence>MNRSIVVTWNTLAVAVILGITGCGGSTENSVAAPPANPPTAEEIAAQSQAYAAQEKEMRERDRRD</sequence>
<evidence type="ECO:0000313" key="2">
    <source>
        <dbReference type="EMBL" id="TWU16424.1"/>
    </source>
</evidence>
<dbReference type="Proteomes" id="UP000319908">
    <property type="component" value="Unassembled WGS sequence"/>
</dbReference>
<comment type="caution">
    <text evidence="2">The sequence shown here is derived from an EMBL/GenBank/DDBJ whole genome shotgun (WGS) entry which is preliminary data.</text>
</comment>
<evidence type="ECO:0000256" key="1">
    <source>
        <dbReference type="SAM" id="MobiDB-lite"/>
    </source>
</evidence>
<keyword evidence="3" id="KW-1185">Reference proteome</keyword>
<feature type="region of interest" description="Disordered" evidence="1">
    <location>
        <begin position="28"/>
        <end position="65"/>
    </location>
</feature>
<feature type="compositionally biased region" description="Basic and acidic residues" evidence="1">
    <location>
        <begin position="54"/>
        <end position="65"/>
    </location>
</feature>
<reference evidence="2 3" key="1">
    <citation type="journal article" date="2020" name="Antonie Van Leeuwenhoek">
        <title>Rhodopirellula heiligendammensis sp. nov., Rhodopirellula pilleata sp. nov., and Rhodopirellula solitaria sp. nov. isolated from natural or artificial marine surfaces in Northern Germany and California, USA, and emended description of the genus Rhodopirellula.</title>
        <authorList>
            <person name="Kallscheuer N."/>
            <person name="Wiegand S."/>
            <person name="Jogler M."/>
            <person name="Boedeker C."/>
            <person name="Peeters S.H."/>
            <person name="Rast P."/>
            <person name="Heuer A."/>
            <person name="Jetten M.S.M."/>
            <person name="Rohde M."/>
            <person name="Jogler C."/>
        </authorList>
    </citation>
    <scope>NUCLEOTIDE SEQUENCE [LARGE SCALE GENOMIC DNA]</scope>
    <source>
        <strain evidence="2 3">Poly21</strain>
    </source>
</reference>